<reference evidence="2" key="1">
    <citation type="submission" date="2025-08" db="UniProtKB">
        <authorList>
            <consortium name="Ensembl"/>
        </authorList>
    </citation>
    <scope>IDENTIFICATION</scope>
</reference>
<evidence type="ECO:0000313" key="2">
    <source>
        <dbReference type="Ensembl" id="ENSOSIP00000001249.1"/>
    </source>
</evidence>
<proteinExistence type="predicted"/>
<organism evidence="2 3">
    <name type="scientific">Oryzias sinensis</name>
    <name type="common">Chinese medaka</name>
    <dbReference type="NCBI Taxonomy" id="183150"/>
    <lineage>
        <taxon>Eukaryota</taxon>
        <taxon>Metazoa</taxon>
        <taxon>Chordata</taxon>
        <taxon>Craniata</taxon>
        <taxon>Vertebrata</taxon>
        <taxon>Euteleostomi</taxon>
        <taxon>Actinopterygii</taxon>
        <taxon>Neopterygii</taxon>
        <taxon>Teleostei</taxon>
        <taxon>Neoteleostei</taxon>
        <taxon>Acanthomorphata</taxon>
        <taxon>Ovalentaria</taxon>
        <taxon>Atherinomorphae</taxon>
        <taxon>Beloniformes</taxon>
        <taxon>Adrianichthyidae</taxon>
        <taxon>Oryziinae</taxon>
        <taxon>Oryzias</taxon>
    </lineage>
</organism>
<dbReference type="Proteomes" id="UP000694383">
    <property type="component" value="Unplaced"/>
</dbReference>
<dbReference type="GeneTree" id="ENSGT01150000287022"/>
<dbReference type="Gene3D" id="3.80.10.10">
    <property type="entry name" value="Ribonuclease Inhibitor"/>
    <property type="match status" value="1"/>
</dbReference>
<name>A0A8C7WP52_9TELE</name>
<dbReference type="AlphaFoldDB" id="A0A8C7WP52"/>
<feature type="chain" id="PRO_5034398718" evidence="1">
    <location>
        <begin position="20"/>
        <end position="88"/>
    </location>
</feature>
<keyword evidence="3" id="KW-1185">Reference proteome</keyword>
<dbReference type="SUPFAM" id="SSF52047">
    <property type="entry name" value="RNI-like"/>
    <property type="match status" value="1"/>
</dbReference>
<sequence>MSSRIQDAFICVLFWRVQATLCLVSSCPVCSLQKCGLSEVSCAALVPALKSNPSHLKHLNLCLNSLEDSGVCPLKKKLTVCKLNSSFI</sequence>
<dbReference type="Ensembl" id="ENSOSIT00000001334.1">
    <property type="protein sequence ID" value="ENSOSIP00000001249.1"/>
    <property type="gene ID" value="ENSOSIG00000000674.1"/>
</dbReference>
<evidence type="ECO:0000313" key="3">
    <source>
        <dbReference type="Proteomes" id="UP000694383"/>
    </source>
</evidence>
<keyword evidence="1" id="KW-0732">Signal</keyword>
<evidence type="ECO:0000256" key="1">
    <source>
        <dbReference type="SAM" id="SignalP"/>
    </source>
</evidence>
<dbReference type="InterPro" id="IPR032675">
    <property type="entry name" value="LRR_dom_sf"/>
</dbReference>
<accession>A0A8C7WP52</accession>
<reference evidence="2" key="2">
    <citation type="submission" date="2025-09" db="UniProtKB">
        <authorList>
            <consortium name="Ensembl"/>
        </authorList>
    </citation>
    <scope>IDENTIFICATION</scope>
</reference>
<protein>
    <submittedName>
        <fullName evidence="2">Uncharacterized protein</fullName>
    </submittedName>
</protein>
<dbReference type="PROSITE" id="PS51257">
    <property type="entry name" value="PROKAR_LIPOPROTEIN"/>
    <property type="match status" value="1"/>
</dbReference>
<feature type="signal peptide" evidence="1">
    <location>
        <begin position="1"/>
        <end position="19"/>
    </location>
</feature>